<dbReference type="EMBL" id="JAQQAF010000009">
    <property type="protein sequence ID" value="KAJ8461458.1"/>
    <property type="molecule type" value="Genomic_DNA"/>
</dbReference>
<organism evidence="2 3">
    <name type="scientific">Ensete ventricosum</name>
    <name type="common">Abyssinian banana</name>
    <name type="synonym">Musa ensete</name>
    <dbReference type="NCBI Taxonomy" id="4639"/>
    <lineage>
        <taxon>Eukaryota</taxon>
        <taxon>Viridiplantae</taxon>
        <taxon>Streptophyta</taxon>
        <taxon>Embryophyta</taxon>
        <taxon>Tracheophyta</taxon>
        <taxon>Spermatophyta</taxon>
        <taxon>Magnoliopsida</taxon>
        <taxon>Liliopsida</taxon>
        <taxon>Zingiberales</taxon>
        <taxon>Musaceae</taxon>
        <taxon>Ensete</taxon>
    </lineage>
</organism>
<gene>
    <name evidence="2" type="ORF">OPV22_034384</name>
</gene>
<dbReference type="Proteomes" id="UP001222027">
    <property type="component" value="Unassembled WGS sequence"/>
</dbReference>
<evidence type="ECO:0000313" key="2">
    <source>
        <dbReference type="EMBL" id="KAJ8461458.1"/>
    </source>
</evidence>
<name>A0AAV8PX53_ENSVE</name>
<protein>
    <submittedName>
        <fullName evidence="2">Uncharacterized protein</fullName>
    </submittedName>
</protein>
<accession>A0AAV8PX53</accession>
<sequence length="110" mass="12020">MLRKRSEQRLGNHGMLPSQVPLADANAAKTRPRSTSDSFGEWLRLDIHRLARSHSMGSTSTSPDLLYALSSSLSCRNAAKTCSPCSRYGVMEAACGETSGDKQIDTKQFK</sequence>
<dbReference type="AlphaFoldDB" id="A0AAV8PX53"/>
<proteinExistence type="predicted"/>
<reference evidence="2 3" key="1">
    <citation type="submission" date="2022-12" db="EMBL/GenBank/DDBJ databases">
        <title>Chromosome-scale assembly of the Ensete ventricosum genome.</title>
        <authorList>
            <person name="Dussert Y."/>
            <person name="Stocks J."/>
            <person name="Wendawek A."/>
            <person name="Woldeyes F."/>
            <person name="Nichols R.A."/>
            <person name="Borrell J.S."/>
        </authorList>
    </citation>
    <scope>NUCLEOTIDE SEQUENCE [LARGE SCALE GENOMIC DNA]</scope>
    <source>
        <strain evidence="3">cv. Maze</strain>
        <tissue evidence="2">Seeds</tissue>
    </source>
</reference>
<feature type="compositionally biased region" description="Basic and acidic residues" evidence="1">
    <location>
        <begin position="1"/>
        <end position="10"/>
    </location>
</feature>
<feature type="region of interest" description="Disordered" evidence="1">
    <location>
        <begin position="1"/>
        <end position="37"/>
    </location>
</feature>
<keyword evidence="3" id="KW-1185">Reference proteome</keyword>
<evidence type="ECO:0000313" key="3">
    <source>
        <dbReference type="Proteomes" id="UP001222027"/>
    </source>
</evidence>
<comment type="caution">
    <text evidence="2">The sequence shown here is derived from an EMBL/GenBank/DDBJ whole genome shotgun (WGS) entry which is preliminary data.</text>
</comment>
<evidence type="ECO:0000256" key="1">
    <source>
        <dbReference type="SAM" id="MobiDB-lite"/>
    </source>
</evidence>